<proteinExistence type="predicted"/>
<reference evidence="3" key="1">
    <citation type="journal article" date="2017" name="Nat. Commun.">
        <title>The asparagus genome sheds light on the origin and evolution of a young Y chromosome.</title>
        <authorList>
            <person name="Harkess A."/>
            <person name="Zhou J."/>
            <person name="Xu C."/>
            <person name="Bowers J.E."/>
            <person name="Van der Hulst R."/>
            <person name="Ayyampalayam S."/>
            <person name="Mercati F."/>
            <person name="Riccardi P."/>
            <person name="McKain M.R."/>
            <person name="Kakrana A."/>
            <person name="Tang H."/>
            <person name="Ray J."/>
            <person name="Groenendijk J."/>
            <person name="Arikit S."/>
            <person name="Mathioni S.M."/>
            <person name="Nakano M."/>
            <person name="Shan H."/>
            <person name="Telgmann-Rauber A."/>
            <person name="Kanno A."/>
            <person name="Yue Z."/>
            <person name="Chen H."/>
            <person name="Li W."/>
            <person name="Chen Y."/>
            <person name="Xu X."/>
            <person name="Zhang Y."/>
            <person name="Luo S."/>
            <person name="Chen H."/>
            <person name="Gao J."/>
            <person name="Mao Z."/>
            <person name="Pires J.C."/>
            <person name="Luo M."/>
            <person name="Kudrna D."/>
            <person name="Wing R.A."/>
            <person name="Meyers B.C."/>
            <person name="Yi K."/>
            <person name="Kong H."/>
            <person name="Lavrijsen P."/>
            <person name="Sunseri F."/>
            <person name="Falavigna A."/>
            <person name="Ye Y."/>
            <person name="Leebens-Mack J.H."/>
            <person name="Chen G."/>
        </authorList>
    </citation>
    <scope>NUCLEOTIDE SEQUENCE [LARGE SCALE GENOMIC DNA]</scope>
    <source>
        <strain evidence="3">cv. DH0086</strain>
    </source>
</reference>
<evidence type="ECO:0000313" key="3">
    <source>
        <dbReference type="Proteomes" id="UP000243459"/>
    </source>
</evidence>
<feature type="signal peptide" evidence="1">
    <location>
        <begin position="1"/>
        <end position="24"/>
    </location>
</feature>
<organism evidence="2 3">
    <name type="scientific">Asparagus officinalis</name>
    <name type="common">Garden asparagus</name>
    <dbReference type="NCBI Taxonomy" id="4686"/>
    <lineage>
        <taxon>Eukaryota</taxon>
        <taxon>Viridiplantae</taxon>
        <taxon>Streptophyta</taxon>
        <taxon>Embryophyta</taxon>
        <taxon>Tracheophyta</taxon>
        <taxon>Spermatophyta</taxon>
        <taxon>Magnoliopsida</taxon>
        <taxon>Liliopsida</taxon>
        <taxon>Asparagales</taxon>
        <taxon>Asparagaceae</taxon>
        <taxon>Asparagoideae</taxon>
        <taxon>Asparagus</taxon>
    </lineage>
</organism>
<sequence length="103" mass="11388">MRPLSTETAVLVVVAHVVLVGVDCCKLSKWSVTGVPEKCRVYIQRKDCLFSSCCVLERGFFFVPSFLDVASSGLELPKKLAPSFKLGTAQAANKFLTTYKYFT</sequence>
<dbReference type="EMBL" id="CM007385">
    <property type="protein sequence ID" value="ONK69974.1"/>
    <property type="molecule type" value="Genomic_DNA"/>
</dbReference>
<protein>
    <recommendedName>
        <fullName evidence="4">Secreted protein</fullName>
    </recommendedName>
</protein>
<feature type="chain" id="PRO_5024403334" description="Secreted protein" evidence="1">
    <location>
        <begin position="25"/>
        <end position="103"/>
    </location>
</feature>
<accession>A0A5P1EVV9</accession>
<evidence type="ECO:0008006" key="4">
    <source>
        <dbReference type="Google" id="ProtNLM"/>
    </source>
</evidence>
<name>A0A5P1EVV9_ASPOF</name>
<evidence type="ECO:0000256" key="1">
    <source>
        <dbReference type="SAM" id="SignalP"/>
    </source>
</evidence>
<keyword evidence="1" id="KW-0732">Signal</keyword>
<dbReference type="AlphaFoldDB" id="A0A5P1EVV9"/>
<keyword evidence="3" id="KW-1185">Reference proteome</keyword>
<dbReference type="Proteomes" id="UP000243459">
    <property type="component" value="Chromosome 5"/>
</dbReference>
<gene>
    <name evidence="2" type="ORF">A4U43_C05F28890</name>
</gene>
<dbReference type="Gramene" id="ONK69974">
    <property type="protein sequence ID" value="ONK69974"/>
    <property type="gene ID" value="A4U43_C05F28890"/>
</dbReference>
<evidence type="ECO:0000313" key="2">
    <source>
        <dbReference type="EMBL" id="ONK69974.1"/>
    </source>
</evidence>